<organism evidence="1 2">
    <name type="scientific">Portunus trituberculatus</name>
    <name type="common">Swimming crab</name>
    <name type="synonym">Neptunus trituberculatus</name>
    <dbReference type="NCBI Taxonomy" id="210409"/>
    <lineage>
        <taxon>Eukaryota</taxon>
        <taxon>Metazoa</taxon>
        <taxon>Ecdysozoa</taxon>
        <taxon>Arthropoda</taxon>
        <taxon>Crustacea</taxon>
        <taxon>Multicrustacea</taxon>
        <taxon>Malacostraca</taxon>
        <taxon>Eumalacostraca</taxon>
        <taxon>Eucarida</taxon>
        <taxon>Decapoda</taxon>
        <taxon>Pleocyemata</taxon>
        <taxon>Brachyura</taxon>
        <taxon>Eubrachyura</taxon>
        <taxon>Portunoidea</taxon>
        <taxon>Portunidae</taxon>
        <taxon>Portuninae</taxon>
        <taxon>Portunus</taxon>
    </lineage>
</organism>
<name>A0A5B7JDP4_PORTR</name>
<evidence type="ECO:0000313" key="1">
    <source>
        <dbReference type="EMBL" id="MPC90474.1"/>
    </source>
</evidence>
<comment type="caution">
    <text evidence="1">The sequence shown here is derived from an EMBL/GenBank/DDBJ whole genome shotgun (WGS) entry which is preliminary data.</text>
</comment>
<proteinExistence type="predicted"/>
<protein>
    <submittedName>
        <fullName evidence="1">Uncharacterized protein</fullName>
    </submittedName>
</protein>
<evidence type="ECO:0000313" key="2">
    <source>
        <dbReference type="Proteomes" id="UP000324222"/>
    </source>
</evidence>
<accession>A0A5B7JDP4</accession>
<dbReference type="AlphaFoldDB" id="A0A5B7JDP4"/>
<reference evidence="1 2" key="1">
    <citation type="submission" date="2019-05" db="EMBL/GenBank/DDBJ databases">
        <title>Another draft genome of Portunus trituberculatus and its Hox gene families provides insights of decapod evolution.</title>
        <authorList>
            <person name="Jeong J.-H."/>
            <person name="Song I."/>
            <person name="Kim S."/>
            <person name="Choi T."/>
            <person name="Kim D."/>
            <person name="Ryu S."/>
            <person name="Kim W."/>
        </authorList>
    </citation>
    <scope>NUCLEOTIDE SEQUENCE [LARGE SCALE GENOMIC DNA]</scope>
    <source>
        <tissue evidence="1">Muscle</tissue>
    </source>
</reference>
<dbReference type="EMBL" id="VSRR010084494">
    <property type="protein sequence ID" value="MPC90474.1"/>
    <property type="molecule type" value="Genomic_DNA"/>
</dbReference>
<gene>
    <name evidence="1" type="ORF">E2C01_085463</name>
</gene>
<dbReference type="Proteomes" id="UP000324222">
    <property type="component" value="Unassembled WGS sequence"/>
</dbReference>
<keyword evidence="2" id="KW-1185">Reference proteome</keyword>
<sequence>MVVVRERCVALTCDLLVLLALLPVVVRIRSGFRLTSAACVCMCLCVLATVPPPAQCHTHWSRHHSGEEVLAQRVFLGVNFFG</sequence>